<protein>
    <recommendedName>
        <fullName evidence="4">DUF2500 domain-containing protein</fullName>
    </recommendedName>
</protein>
<organism evidence="2 3">
    <name type="scientific">Paenibacillus xylanivorans</name>
    <dbReference type="NCBI Taxonomy" id="1705561"/>
    <lineage>
        <taxon>Bacteria</taxon>
        <taxon>Bacillati</taxon>
        <taxon>Bacillota</taxon>
        <taxon>Bacilli</taxon>
        <taxon>Bacillales</taxon>
        <taxon>Paenibacillaceae</taxon>
        <taxon>Paenibacillus</taxon>
    </lineage>
</organism>
<dbReference type="Pfam" id="PF10694">
    <property type="entry name" value="DUF2500"/>
    <property type="match status" value="1"/>
</dbReference>
<dbReference type="PATRIC" id="fig|1705561.3.peg.3444"/>
<keyword evidence="3" id="KW-1185">Reference proteome</keyword>
<evidence type="ECO:0000256" key="1">
    <source>
        <dbReference type="SAM" id="Phobius"/>
    </source>
</evidence>
<dbReference type="OrthoDB" id="282886at2"/>
<accession>A0A0N0C479</accession>
<sequence>MGIESSWMFDFFGTVFPVVFVLIIGIVLLSVGKEVWRWGRNNSEPLLTVPSRITSRRMQMSQSHSEPGSTARTHYYITFEVESGDRLEFKVNGDEYGLCAEGDEGRLSFKGTRYVGFERYNRLYSERVRG</sequence>
<dbReference type="EMBL" id="LITU01000061">
    <property type="protein sequence ID" value="KOY15401.1"/>
    <property type="molecule type" value="Genomic_DNA"/>
</dbReference>
<reference evidence="2 3" key="1">
    <citation type="submission" date="2015-08" db="EMBL/GenBank/DDBJ databases">
        <title>Draft genome sequence of cellulolytic and xylanolytic Paenibacillus sp. A59, isolated from a decaying forest soil from Patagonia, Argentina.</title>
        <authorList>
            <person name="Ghio S."/>
            <person name="Caceres A.M."/>
            <person name="Talia P."/>
            <person name="Grasso D."/>
            <person name="Campos E."/>
        </authorList>
    </citation>
    <scope>NUCLEOTIDE SEQUENCE [LARGE SCALE GENOMIC DNA]</scope>
    <source>
        <strain evidence="2 3">A59</strain>
    </source>
</reference>
<dbReference type="InterPro" id="IPR019635">
    <property type="entry name" value="DUF2500"/>
</dbReference>
<dbReference type="Proteomes" id="UP000037688">
    <property type="component" value="Unassembled WGS sequence"/>
</dbReference>
<keyword evidence="1" id="KW-0472">Membrane</keyword>
<evidence type="ECO:0000313" key="3">
    <source>
        <dbReference type="Proteomes" id="UP000037688"/>
    </source>
</evidence>
<proteinExistence type="predicted"/>
<gene>
    <name evidence="2" type="ORF">AMS66_16815</name>
</gene>
<dbReference type="RefSeq" id="WP_053781910.1">
    <property type="nucleotide sequence ID" value="NZ_LITU01000061.1"/>
</dbReference>
<evidence type="ECO:0000313" key="2">
    <source>
        <dbReference type="EMBL" id="KOY15401.1"/>
    </source>
</evidence>
<comment type="caution">
    <text evidence="2">The sequence shown here is derived from an EMBL/GenBank/DDBJ whole genome shotgun (WGS) entry which is preliminary data.</text>
</comment>
<dbReference type="Gene3D" id="2.40.50.660">
    <property type="match status" value="1"/>
</dbReference>
<keyword evidence="1" id="KW-1133">Transmembrane helix</keyword>
<dbReference type="AlphaFoldDB" id="A0A0N0C479"/>
<feature type="transmembrane region" description="Helical" evidence="1">
    <location>
        <begin position="12"/>
        <end position="31"/>
    </location>
</feature>
<name>A0A0N0C479_9BACL</name>
<keyword evidence="1" id="KW-0812">Transmembrane</keyword>
<evidence type="ECO:0008006" key="4">
    <source>
        <dbReference type="Google" id="ProtNLM"/>
    </source>
</evidence>